<protein>
    <submittedName>
        <fullName evidence="1">Uncharacterized protein</fullName>
    </submittedName>
</protein>
<comment type="caution">
    <text evidence="1">The sequence shown here is derived from an EMBL/GenBank/DDBJ whole genome shotgun (WGS) entry which is preliminary data.</text>
</comment>
<sequence>MNIVFIQLNQSEFVSIQANIFNDLPTNSSFLLLQQFTTKGYNSNRVVAVSGQLIVQPTQQYVQGGKKRLVALQSERN</sequence>
<proteinExistence type="predicted"/>
<dbReference type="Proteomes" id="UP000692954">
    <property type="component" value="Unassembled WGS sequence"/>
</dbReference>
<keyword evidence="2" id="KW-1185">Reference proteome</keyword>
<dbReference type="EMBL" id="CAJJDN010000129">
    <property type="protein sequence ID" value="CAD8121071.1"/>
    <property type="molecule type" value="Genomic_DNA"/>
</dbReference>
<accession>A0A8S1QZ35</accession>
<dbReference type="AlphaFoldDB" id="A0A8S1QZ35"/>
<name>A0A8S1QZ35_9CILI</name>
<organism evidence="1 2">
    <name type="scientific">Paramecium sonneborni</name>
    <dbReference type="NCBI Taxonomy" id="65129"/>
    <lineage>
        <taxon>Eukaryota</taxon>
        <taxon>Sar</taxon>
        <taxon>Alveolata</taxon>
        <taxon>Ciliophora</taxon>
        <taxon>Intramacronucleata</taxon>
        <taxon>Oligohymenophorea</taxon>
        <taxon>Peniculida</taxon>
        <taxon>Parameciidae</taxon>
        <taxon>Paramecium</taxon>
    </lineage>
</organism>
<gene>
    <name evidence="1" type="ORF">PSON_ATCC_30995.1.T1290170</name>
</gene>
<evidence type="ECO:0000313" key="1">
    <source>
        <dbReference type="EMBL" id="CAD8121071.1"/>
    </source>
</evidence>
<evidence type="ECO:0000313" key="2">
    <source>
        <dbReference type="Proteomes" id="UP000692954"/>
    </source>
</evidence>
<reference evidence="1" key="1">
    <citation type="submission" date="2021-01" db="EMBL/GenBank/DDBJ databases">
        <authorList>
            <consortium name="Genoscope - CEA"/>
            <person name="William W."/>
        </authorList>
    </citation>
    <scope>NUCLEOTIDE SEQUENCE</scope>
</reference>